<dbReference type="InterPro" id="IPR013520">
    <property type="entry name" value="Ribonucl_H"/>
</dbReference>
<keyword evidence="5" id="KW-0378">Hydrolase</keyword>
<dbReference type="GO" id="GO:0003676">
    <property type="term" value="F:nucleic acid binding"/>
    <property type="evidence" value="ECO:0007669"/>
    <property type="project" value="InterPro"/>
</dbReference>
<dbReference type="GO" id="GO:0004527">
    <property type="term" value="F:exonuclease activity"/>
    <property type="evidence" value="ECO:0007669"/>
    <property type="project" value="UniProtKB-KW"/>
</dbReference>
<keyword evidence="4" id="KW-0540">Nuclease</keyword>
<dbReference type="AlphaFoldDB" id="A0A4Y7I919"/>
<dbReference type="InterPro" id="IPR003016">
    <property type="entry name" value="2-oxoA_DH_lipoyl-BS"/>
</dbReference>
<dbReference type="GO" id="GO:0045254">
    <property type="term" value="C:pyruvate dehydrogenase complex"/>
    <property type="evidence" value="ECO:0007669"/>
    <property type="project" value="InterPro"/>
</dbReference>
<dbReference type="Pfam" id="PF02817">
    <property type="entry name" value="E3_binding"/>
    <property type="match status" value="1"/>
</dbReference>
<dbReference type="SUPFAM" id="SSF47005">
    <property type="entry name" value="Peripheral subunit-binding domain of 2-oxo acid dehydrogenase complex"/>
    <property type="match status" value="1"/>
</dbReference>
<evidence type="ECO:0000256" key="1">
    <source>
        <dbReference type="ARBA" id="ARBA00004123"/>
    </source>
</evidence>
<feature type="compositionally biased region" description="Low complexity" evidence="10">
    <location>
        <begin position="816"/>
        <end position="840"/>
    </location>
</feature>
<dbReference type="Gramene" id="RZC44212">
    <property type="protein sequence ID" value="RZC44212"/>
    <property type="gene ID" value="C5167_037160"/>
</dbReference>
<evidence type="ECO:0000259" key="11">
    <source>
        <dbReference type="PROSITE" id="PS50968"/>
    </source>
</evidence>
<gene>
    <name evidence="13" type="ORF">C5167_037160</name>
</gene>
<keyword evidence="6" id="KW-0450">Lipoyl</keyword>
<keyword evidence="14" id="KW-1185">Reference proteome</keyword>
<evidence type="ECO:0000256" key="3">
    <source>
        <dbReference type="ARBA" id="ARBA00007317"/>
    </source>
</evidence>
<dbReference type="GO" id="GO:0006086">
    <property type="term" value="P:pyruvate decarboxylation to acetyl-CoA"/>
    <property type="evidence" value="ECO:0007669"/>
    <property type="project" value="InterPro"/>
</dbReference>
<dbReference type="SUPFAM" id="SSF51230">
    <property type="entry name" value="Single hybrid motif"/>
    <property type="match status" value="1"/>
</dbReference>
<dbReference type="FunFam" id="2.40.50.100:FF:000010">
    <property type="entry name" value="Acetyltransferase component of pyruvate dehydrogenase complex"/>
    <property type="match status" value="1"/>
</dbReference>
<dbReference type="Pfam" id="PF00198">
    <property type="entry name" value="2-oxoacid_dh"/>
    <property type="match status" value="1"/>
</dbReference>
<proteinExistence type="inferred from homology"/>
<dbReference type="PROSITE" id="PS50968">
    <property type="entry name" value="BIOTINYL_LIPOYL"/>
    <property type="match status" value="1"/>
</dbReference>
<dbReference type="InterPro" id="IPR000089">
    <property type="entry name" value="Biotin_lipoyl"/>
</dbReference>
<comment type="similarity">
    <text evidence="2">Belongs to the REXO1/REXO3 family.</text>
</comment>
<feature type="compositionally biased region" description="Low complexity" evidence="10">
    <location>
        <begin position="762"/>
        <end position="772"/>
    </location>
</feature>
<dbReference type="Gene3D" id="2.40.50.100">
    <property type="match status" value="1"/>
</dbReference>
<evidence type="ECO:0000256" key="4">
    <source>
        <dbReference type="ARBA" id="ARBA00022722"/>
    </source>
</evidence>
<dbReference type="SUPFAM" id="SSF53098">
    <property type="entry name" value="Ribonuclease H-like"/>
    <property type="match status" value="1"/>
</dbReference>
<dbReference type="Gene3D" id="3.30.420.10">
    <property type="entry name" value="Ribonuclease H-like superfamily/Ribonuclease H"/>
    <property type="match status" value="1"/>
</dbReference>
<feature type="region of interest" description="Disordered" evidence="10">
    <location>
        <begin position="726"/>
        <end position="782"/>
    </location>
</feature>
<evidence type="ECO:0000256" key="10">
    <source>
        <dbReference type="SAM" id="MobiDB-lite"/>
    </source>
</evidence>
<dbReference type="Proteomes" id="UP000316621">
    <property type="component" value="Chromosome 1"/>
</dbReference>
<dbReference type="InterPro" id="IPR012337">
    <property type="entry name" value="RNaseH-like_sf"/>
</dbReference>
<evidence type="ECO:0000256" key="8">
    <source>
        <dbReference type="ARBA" id="ARBA00022946"/>
    </source>
</evidence>
<accession>A0A4Y7I919</accession>
<dbReference type="PROSITE" id="PS51826">
    <property type="entry name" value="PSBD"/>
    <property type="match status" value="1"/>
</dbReference>
<comment type="subcellular location">
    <subcellularLocation>
        <location evidence="1">Nucleus</location>
    </subcellularLocation>
</comment>
<comment type="similarity">
    <text evidence="3">Belongs to the 2-oxoacid dehydrogenase family.</text>
</comment>
<dbReference type="CDD" id="cd06145">
    <property type="entry name" value="REX1_like"/>
    <property type="match status" value="1"/>
</dbReference>
<name>A0A4Y7I919_PAPSO</name>
<dbReference type="PROSITE" id="PS00189">
    <property type="entry name" value="LIPOYL"/>
    <property type="match status" value="1"/>
</dbReference>
<dbReference type="InterPro" id="IPR036397">
    <property type="entry name" value="RNaseH_sf"/>
</dbReference>
<organism evidence="13 14">
    <name type="scientific">Papaver somniferum</name>
    <name type="common">Opium poppy</name>
    <dbReference type="NCBI Taxonomy" id="3469"/>
    <lineage>
        <taxon>Eukaryota</taxon>
        <taxon>Viridiplantae</taxon>
        <taxon>Streptophyta</taxon>
        <taxon>Embryophyta</taxon>
        <taxon>Tracheophyta</taxon>
        <taxon>Spermatophyta</taxon>
        <taxon>Magnoliopsida</taxon>
        <taxon>Ranunculales</taxon>
        <taxon>Papaveraceae</taxon>
        <taxon>Papaveroideae</taxon>
        <taxon>Papaver</taxon>
    </lineage>
</organism>
<dbReference type="GO" id="GO:0009534">
    <property type="term" value="C:chloroplast thylakoid"/>
    <property type="evidence" value="ECO:0007669"/>
    <property type="project" value="TreeGrafter"/>
</dbReference>
<evidence type="ECO:0000256" key="6">
    <source>
        <dbReference type="ARBA" id="ARBA00022823"/>
    </source>
</evidence>
<dbReference type="CDD" id="cd06849">
    <property type="entry name" value="lipoyl_domain"/>
    <property type="match status" value="1"/>
</dbReference>
<evidence type="ECO:0000256" key="7">
    <source>
        <dbReference type="ARBA" id="ARBA00022839"/>
    </source>
</evidence>
<keyword evidence="8" id="KW-0809">Transit peptide</keyword>
<dbReference type="Pfam" id="PF00364">
    <property type="entry name" value="Biotin_lipoyl"/>
    <property type="match status" value="1"/>
</dbReference>
<dbReference type="FunFam" id="3.30.420.10:FF:000019">
    <property type="entry name" value="RNA exonuclease NEF-sp"/>
    <property type="match status" value="1"/>
</dbReference>
<dbReference type="GO" id="GO:0009941">
    <property type="term" value="C:chloroplast envelope"/>
    <property type="evidence" value="ECO:0007669"/>
    <property type="project" value="TreeGrafter"/>
</dbReference>
<feature type="region of interest" description="Disordered" evidence="10">
    <location>
        <begin position="816"/>
        <end position="855"/>
    </location>
</feature>
<dbReference type="InterPro" id="IPR036625">
    <property type="entry name" value="E3-bd_dom_sf"/>
</dbReference>
<dbReference type="GO" id="GO:0004742">
    <property type="term" value="F:dihydrolipoyllysine-residue acetyltransferase activity"/>
    <property type="evidence" value="ECO:0007669"/>
    <property type="project" value="TreeGrafter"/>
</dbReference>
<dbReference type="InterPro" id="IPR023213">
    <property type="entry name" value="CAT-like_dom_sf"/>
</dbReference>
<dbReference type="PANTHER" id="PTHR23151">
    <property type="entry name" value="DIHYDROLIPOAMIDE ACETYL/SUCCINYL-TRANSFERASE-RELATED"/>
    <property type="match status" value="1"/>
</dbReference>
<dbReference type="InterPro" id="IPR001078">
    <property type="entry name" value="2-oxoacid_DH_actylTfrase"/>
</dbReference>
<dbReference type="InterPro" id="IPR034922">
    <property type="entry name" value="REX1-like_exo"/>
</dbReference>
<dbReference type="Pfam" id="PF00929">
    <property type="entry name" value="RNase_T"/>
    <property type="match status" value="1"/>
</dbReference>
<dbReference type="PANTHER" id="PTHR23151:SF83">
    <property type="entry name" value="DIHYDROLIPOYLLYSINE-RESIDUE ACETYLTRANSFERASE COMPONENT 4 OF PYRUVATE DEHYDROGENASE COMPLEX, CHLOROPLASTIC"/>
    <property type="match status" value="1"/>
</dbReference>
<protein>
    <recommendedName>
        <fullName evidence="15">Dihydrolipoamide acetyltransferase component of pyruvate dehydrogenase complex</fullName>
    </recommendedName>
</protein>
<dbReference type="SUPFAM" id="SSF52777">
    <property type="entry name" value="CoA-dependent acyltransferases"/>
    <property type="match status" value="1"/>
</dbReference>
<evidence type="ECO:0000256" key="9">
    <source>
        <dbReference type="ARBA" id="ARBA00023242"/>
    </source>
</evidence>
<feature type="domain" description="Lipoyl-binding" evidence="11">
    <location>
        <begin position="644"/>
        <end position="722"/>
    </location>
</feature>
<reference evidence="13 14" key="1">
    <citation type="journal article" date="2018" name="Science">
        <title>The opium poppy genome and morphinan production.</title>
        <authorList>
            <person name="Guo L."/>
            <person name="Winzer T."/>
            <person name="Yang X."/>
            <person name="Li Y."/>
            <person name="Ning Z."/>
            <person name="He Z."/>
            <person name="Teodor R."/>
            <person name="Lu Y."/>
            <person name="Bowser T.A."/>
            <person name="Graham I.A."/>
            <person name="Ye K."/>
        </authorList>
    </citation>
    <scope>NUCLEOTIDE SEQUENCE [LARGE SCALE GENOMIC DNA]</scope>
    <source>
        <strain evidence="14">cv. HN1</strain>
        <tissue evidence="13">Leaves</tissue>
    </source>
</reference>
<evidence type="ECO:0000256" key="5">
    <source>
        <dbReference type="ARBA" id="ARBA00022801"/>
    </source>
</evidence>
<dbReference type="SMART" id="SM00479">
    <property type="entry name" value="EXOIII"/>
    <property type="match status" value="1"/>
</dbReference>
<evidence type="ECO:0000256" key="2">
    <source>
        <dbReference type="ARBA" id="ARBA00006357"/>
    </source>
</evidence>
<dbReference type="GO" id="GO:0005634">
    <property type="term" value="C:nucleus"/>
    <property type="evidence" value="ECO:0007669"/>
    <property type="project" value="UniProtKB-SubCell"/>
</dbReference>
<dbReference type="InterPro" id="IPR011053">
    <property type="entry name" value="Single_hybrid_motif"/>
</dbReference>
<evidence type="ECO:0000313" key="13">
    <source>
        <dbReference type="EMBL" id="RZC44212.1"/>
    </source>
</evidence>
<dbReference type="InterPro" id="IPR004167">
    <property type="entry name" value="PSBD"/>
</dbReference>
<sequence length="1081" mass="116868">MSSPCEKLDGDTIPKEVNEEIDTTTTAAATTTTTTNDCNTFLNNFYGPEAKADVEFKTTGANSTLNLEDVQGLVTWVLSEGTMPSWIFIKNKPLIPKVVLLYVPGLDAALFMSKSRLLAGLKEICWNPRPVLALRYPTCVSDGMQTIDALLTAKLKRKREPCTLDIKESDQAEEPDQSSNSVSLSRKKSLKDIPFPISYYTLTPRELEDNGYCNTHPDFVSTVPTPLGSSPHEILALDCEMCITAMGFELTRATLVDIEGRVLLDKLVKPTNEITDYNTRYSGITCEMLNGVTTTLQDIQAEFLNLVHQETVLVGHSLENDLLALKLIHKLVIDTAVLYKNPHGGNYKCALRVLARRFLCRVIQDSGNGHDSAEDARAALELAFLKFRHGPEFGAAPSLTRKKLLTILGESGKACSVIDDVSIVKRYATGSSHAFPVSCDDEALSKASKEVKNDKVHFIWSQFSELNSFYKRQADDTEKVNVKVAQMIASLTCHNKSKGLRYPISPELKAVLKRTDTRIQSLYAALPTNSMLILCTGHGDTAIVKRLRKMLGEQKDFPAGREKLIKVLEELQAQSEVALCFVVPYTELPMASLLLSRVPTTTTNTISFSSSLNNNLPFPSRRLSLTSPFPSKPNRKIPTIQAKIREIFMPALSSTMTEGKIVSWIKSEGDVLSKGESVVVVESDKADMDVETFYDGILAAIVVAEGEVAPVGAAIGLLAETEDDVAEAKSRASSKSTSTSPPPSPPSDIQPTSSPSPPPVKPSSSSSPPTVSEGPKKTVLTPEAKKLAKKHKVNVESIVGTGPFGRITPADIESAAGVSPSSKSVSQISNVAPAAPISSTSPPPPKASPSAPSLPEIPGSTIVPFTTMQSAVSKNMVESLSVPTFRVGYPMKTDALDALYEKVKPKGVTMTALLAKAAAMALAQHPVVNSSCKDGKSFTYNSSINIAVAVAINGGLITPVLQDADKLDLYLLSQKWKELVEKARSKQLQPHEYNSGTFTLSNLGMFGVDRFDAILPPGQGAIMAVGASKPTVVTDEDGYFSVKNQILVNVTADHRVIYGADLASFLKTFAKIIENPESLTL</sequence>
<dbReference type="Gene3D" id="4.10.320.10">
    <property type="entry name" value="E3-binding domain"/>
    <property type="match status" value="1"/>
</dbReference>
<feature type="region of interest" description="Disordered" evidence="10">
    <location>
        <begin position="166"/>
        <end position="185"/>
    </location>
</feature>
<keyword evidence="9" id="KW-0539">Nucleus</keyword>
<evidence type="ECO:0008006" key="15">
    <source>
        <dbReference type="Google" id="ProtNLM"/>
    </source>
</evidence>
<evidence type="ECO:0000259" key="12">
    <source>
        <dbReference type="PROSITE" id="PS51826"/>
    </source>
</evidence>
<keyword evidence="7" id="KW-0269">Exonuclease</keyword>
<dbReference type="STRING" id="3469.A0A4Y7I919"/>
<evidence type="ECO:0000313" key="14">
    <source>
        <dbReference type="Proteomes" id="UP000316621"/>
    </source>
</evidence>
<feature type="compositionally biased region" description="Pro residues" evidence="10">
    <location>
        <begin position="740"/>
        <end position="761"/>
    </location>
</feature>
<dbReference type="InterPro" id="IPR045257">
    <property type="entry name" value="E2/Pdx1"/>
</dbReference>
<dbReference type="EMBL" id="CM010715">
    <property type="protein sequence ID" value="RZC44212.1"/>
    <property type="molecule type" value="Genomic_DNA"/>
</dbReference>
<feature type="domain" description="Peripheral subunit-binding (PSBD)" evidence="12">
    <location>
        <begin position="779"/>
        <end position="816"/>
    </location>
</feature>
<dbReference type="Gene3D" id="3.30.559.10">
    <property type="entry name" value="Chloramphenicol acetyltransferase-like domain"/>
    <property type="match status" value="1"/>
</dbReference>